<feature type="region of interest" description="Disordered" evidence="1">
    <location>
        <begin position="551"/>
        <end position="1214"/>
    </location>
</feature>
<sequence length="1214" mass="126672">MSRQVISPDSTNTNNNGAHPRPSSSLLPADSPPPPAPSTNQPSSPSSPGSEKRYPSWLPKRPPPPEPASTLPSAREPRTSTDADVDDHDHDDSAYPSPHGVLDALHRLTGHERKPTPRSIRIINIAPPAPAALGPHTPENNLDIDGGDEKTGKRRSQQPYNRASIMSHMSLSAELALPPMPRFRARAHNLALLRNPSLLFRVWHVLLPFFAIVTFALQTFFDFNVVYILLQVSKHPNFTAPGVPGSGRNWALACAAYLACYFVWFFVVLILFEFVYSFWRRWRTKRPAILPLYLSTPAFTYVCMTSYTNFSFFTYIRAAAFSHTVGGSWRDGLAETFYFYSQNAPTVGLLLPRAGICVAVLLAFGGSQIEGVVVGNNGGEGRDPTFFRAADGGLSGYAMGILYANAAWAAWRALVLIASWLGLWILSGQRCAGVCGPRYRWEESALEESAAEEESVLEDERPDRVEYGWAWRQGTRVRVREAWEFCATGPTGKGRAEKRTSRGSGVGEKGKGKGRVRGSVGNLKRGSVGNGNGDGEDGVIVERVLADNDQLYGSPGASSSARQKSKSTSFPILPVPIPAGMPGPSKPAPILLPQTSSSSSGPLKALPYPFAQFPAAVGGSGGSETRVAFPPKASKDEDGSKNGNGNGGAVIVPVRSGVPSAEGLESSGVDADVDHGDEEEEEEPEYDDAEYDDAEGEGEEGEEEGDETYPGRRRRESSEHGTGSMSSLGQPVNTRYPFGFRRPPGARAGAHSEHTTSTHSQVSGVSGVSRRSIATSVSASVSATGSPGSGMRTASVSASASASGSRRSDSGLGGIGGVVIPPPPSSSRAHGHRHGRRRAGTVPSVPSVSSGQLSPRGPPLTARARTNSASASSSASVSASGSVVHDRTFGPGPAPMYEYDAASGTSEAHGGDEEEEGVYEAEGSQEEAEKEDSLGLLGPSPSPKSSLGALRHHAFHHQYRTGGNGNGHGQRQRRGSGSTGAGGGGSSRSASGSASVSAGTRSVSGASSRSASASMRATSPRGMGMGIGGGSSRSASGSVSSRGRASNEYGSAEHTFGRQVEWTETQMQGTSKAASISPSPPPIPPSSSTVLGPSTSTVLARTTPATTATTMATTATQPIPIPVPAGASSPARPANIDDPRSILRPVTASSMGAGGEGLSSSAGHPDISEAPSSYVTAAPSPEEGSEDSAGRSGGSYSYQIPGFFSPGGNWGKPQ</sequence>
<feature type="compositionally biased region" description="Pro residues" evidence="1">
    <location>
        <begin position="573"/>
        <end position="587"/>
    </location>
</feature>
<feature type="compositionally biased region" description="Basic residues" evidence="1">
    <location>
        <begin position="950"/>
        <end position="959"/>
    </location>
</feature>
<feature type="compositionally biased region" description="Gly residues" evidence="1">
    <location>
        <begin position="977"/>
        <end position="986"/>
    </location>
</feature>
<feature type="compositionally biased region" description="Low complexity" evidence="1">
    <location>
        <begin position="868"/>
        <end position="883"/>
    </location>
</feature>
<name>A0A067MAJ6_BOTB1</name>
<dbReference type="Proteomes" id="UP000027195">
    <property type="component" value="Unassembled WGS sequence"/>
</dbReference>
<feature type="compositionally biased region" description="Basic and acidic residues" evidence="1">
    <location>
        <begin position="75"/>
        <end position="93"/>
    </location>
</feature>
<dbReference type="EMBL" id="KL198049">
    <property type="protein sequence ID" value="KDQ12604.1"/>
    <property type="molecule type" value="Genomic_DNA"/>
</dbReference>
<feature type="compositionally biased region" description="Polar residues" evidence="1">
    <location>
        <begin position="720"/>
        <end position="733"/>
    </location>
</feature>
<feature type="compositionally biased region" description="Low complexity" evidence="1">
    <location>
        <begin position="1095"/>
        <end position="1116"/>
    </location>
</feature>
<dbReference type="AlphaFoldDB" id="A0A067MAJ6"/>
<feature type="compositionally biased region" description="Low complexity" evidence="1">
    <location>
        <begin position="987"/>
        <end position="1022"/>
    </location>
</feature>
<feature type="compositionally biased region" description="Acidic residues" evidence="1">
    <location>
        <begin position="675"/>
        <end position="707"/>
    </location>
</feature>
<feature type="compositionally biased region" description="Low complexity" evidence="1">
    <location>
        <begin position="1032"/>
        <end position="1046"/>
    </location>
</feature>
<feature type="compositionally biased region" description="Basic residues" evidence="1">
    <location>
        <begin position="829"/>
        <end position="839"/>
    </location>
</feature>
<evidence type="ECO:0000313" key="3">
    <source>
        <dbReference type="EMBL" id="KDQ12604.1"/>
    </source>
</evidence>
<feature type="compositionally biased region" description="Low complexity" evidence="1">
    <location>
        <begin position="557"/>
        <end position="569"/>
    </location>
</feature>
<keyword evidence="2" id="KW-1133">Transmembrane helix</keyword>
<evidence type="ECO:0000256" key="2">
    <source>
        <dbReference type="SAM" id="Phobius"/>
    </source>
</evidence>
<keyword evidence="2" id="KW-0812">Transmembrane</keyword>
<reference evidence="4" key="1">
    <citation type="journal article" date="2014" name="Proc. Natl. Acad. Sci. U.S.A.">
        <title>Extensive sampling of basidiomycete genomes demonstrates inadequacy of the white-rot/brown-rot paradigm for wood decay fungi.</title>
        <authorList>
            <person name="Riley R."/>
            <person name="Salamov A.A."/>
            <person name="Brown D.W."/>
            <person name="Nagy L.G."/>
            <person name="Floudas D."/>
            <person name="Held B.W."/>
            <person name="Levasseur A."/>
            <person name="Lombard V."/>
            <person name="Morin E."/>
            <person name="Otillar R."/>
            <person name="Lindquist E.A."/>
            <person name="Sun H."/>
            <person name="LaButti K.M."/>
            <person name="Schmutz J."/>
            <person name="Jabbour D."/>
            <person name="Luo H."/>
            <person name="Baker S.E."/>
            <person name="Pisabarro A.G."/>
            <person name="Walton J.D."/>
            <person name="Blanchette R.A."/>
            <person name="Henrissat B."/>
            <person name="Martin F."/>
            <person name="Cullen D."/>
            <person name="Hibbett D.S."/>
            <person name="Grigoriev I.V."/>
        </authorList>
    </citation>
    <scope>NUCLEOTIDE SEQUENCE [LARGE SCALE GENOMIC DNA]</scope>
    <source>
        <strain evidence="4">FD-172 SS1</strain>
    </source>
</reference>
<feature type="region of interest" description="Disordered" evidence="1">
    <location>
        <begin position="490"/>
        <end position="536"/>
    </location>
</feature>
<feature type="region of interest" description="Disordered" evidence="1">
    <location>
        <begin position="1"/>
        <end position="101"/>
    </location>
</feature>
<feature type="region of interest" description="Disordered" evidence="1">
    <location>
        <begin position="128"/>
        <end position="159"/>
    </location>
</feature>
<accession>A0A067MAJ6</accession>
<feature type="compositionally biased region" description="Polar residues" evidence="1">
    <location>
        <begin position="1"/>
        <end position="17"/>
    </location>
</feature>
<keyword evidence="4" id="KW-1185">Reference proteome</keyword>
<keyword evidence="2" id="KW-0472">Membrane</keyword>
<dbReference type="STRING" id="930990.A0A067MAJ6"/>
<feature type="compositionally biased region" description="Low complexity" evidence="1">
    <location>
        <begin position="38"/>
        <end position="49"/>
    </location>
</feature>
<feature type="transmembrane region" description="Helical" evidence="2">
    <location>
        <begin position="250"/>
        <end position="276"/>
    </location>
</feature>
<gene>
    <name evidence="3" type="ORF">BOTBODRAFT_56655</name>
</gene>
<feature type="compositionally biased region" description="Low complexity" evidence="1">
    <location>
        <begin position="840"/>
        <end position="850"/>
    </location>
</feature>
<evidence type="ECO:0000313" key="4">
    <source>
        <dbReference type="Proteomes" id="UP000027195"/>
    </source>
</evidence>
<dbReference type="HOGENOM" id="CLU_003972_0_0_1"/>
<feature type="compositionally biased region" description="Low complexity" evidence="1">
    <location>
        <begin position="934"/>
        <end position="949"/>
    </location>
</feature>
<evidence type="ECO:0008006" key="5">
    <source>
        <dbReference type="Google" id="ProtNLM"/>
    </source>
</evidence>
<protein>
    <recommendedName>
        <fullName evidence="5">Proteophosphoglycan ppg4</fullName>
    </recommendedName>
</protein>
<organism evidence="3 4">
    <name type="scientific">Botryobasidium botryosum (strain FD-172 SS1)</name>
    <dbReference type="NCBI Taxonomy" id="930990"/>
    <lineage>
        <taxon>Eukaryota</taxon>
        <taxon>Fungi</taxon>
        <taxon>Dikarya</taxon>
        <taxon>Basidiomycota</taxon>
        <taxon>Agaricomycotina</taxon>
        <taxon>Agaricomycetes</taxon>
        <taxon>Cantharellales</taxon>
        <taxon>Botryobasidiaceae</taxon>
        <taxon>Botryobasidium</taxon>
    </lineage>
</organism>
<dbReference type="InParanoid" id="A0A067MAJ6"/>
<evidence type="ECO:0000256" key="1">
    <source>
        <dbReference type="SAM" id="MobiDB-lite"/>
    </source>
</evidence>
<dbReference type="OrthoDB" id="2575061at2759"/>
<feature type="transmembrane region" description="Helical" evidence="2">
    <location>
        <begin position="202"/>
        <end position="230"/>
    </location>
</feature>
<feature type="compositionally biased region" description="Low complexity" evidence="1">
    <location>
        <begin position="757"/>
        <end position="805"/>
    </location>
</feature>
<feature type="compositionally biased region" description="Low complexity" evidence="1">
    <location>
        <begin position="20"/>
        <end position="29"/>
    </location>
</feature>
<feature type="compositionally biased region" description="Acidic residues" evidence="1">
    <location>
        <begin position="912"/>
        <end position="930"/>
    </location>
</feature>
<feature type="compositionally biased region" description="Polar residues" evidence="1">
    <location>
        <begin position="1062"/>
        <end position="1074"/>
    </location>
</feature>
<proteinExistence type="predicted"/>